<dbReference type="InterPro" id="IPR046357">
    <property type="entry name" value="PPIase_dom_sf"/>
</dbReference>
<feature type="transmembrane region" description="Helical" evidence="2">
    <location>
        <begin position="54"/>
        <end position="75"/>
    </location>
</feature>
<evidence type="ECO:0000256" key="1">
    <source>
        <dbReference type="PROSITE-ProRule" id="PRU00278"/>
    </source>
</evidence>
<sequence length="492" mass="55402">MQGTLRCFPSSTSSSAFFRYKGRLAHMAKQKPKKKIVTKKHLSREHREAKQTRILVIVSIAVGAIILGLVIYGVIDQTIIQPGIAVARVGDTKITVREFKPFVQYTRVQMLNQAYQYLNFFQQFGEYGSSFLDNARSIASELSQPVVLGRSVLDEMIDNIIIKEEAAKRNISVTDTEIDEAIQAAFGFFPNGTSTPTMTATIQPTATYSETLQALINTPTPVIEDSETTDLNGEPELDETDRAVVVEGEPAEEEVIDPKGDLVDLQAVESLALEGTPEATPTNTLTPTPYTTAIFGKNIKEFENQFKIYNFKIKDLRKVFAAQLLREKLTEAMDFEVETTKPEVWARHILVASEDYELGLDILARLREGENFYDLAALYSIDESNKDMGGDLGWFDKSTMVPEFSEAAFSLGEGELSQLVETTFGYHIIQVLGRRESPVSANEILQQRQQLFSIWLSDQRNQRDDIQIHDNWDQFVPITPEVPQQFLEALYQ</sequence>
<reference evidence="5" key="1">
    <citation type="submission" date="2017-05" db="EMBL/GenBank/DDBJ databases">
        <authorList>
            <person name="Kirkegaard R."/>
            <person name="Mcilroy J S."/>
        </authorList>
    </citation>
    <scope>NUCLEOTIDE SEQUENCE [LARGE SCALE GENOMIC DNA]</scope>
</reference>
<proteinExistence type="predicted"/>
<dbReference type="InterPro" id="IPR027304">
    <property type="entry name" value="Trigger_fact/SurA_dom_sf"/>
</dbReference>
<dbReference type="EMBL" id="LT859958">
    <property type="protein sequence ID" value="SMX54490.1"/>
    <property type="molecule type" value="Genomic_DNA"/>
</dbReference>
<dbReference type="PROSITE" id="PS50198">
    <property type="entry name" value="PPIC_PPIASE_2"/>
    <property type="match status" value="1"/>
</dbReference>
<protein>
    <submittedName>
        <fullName evidence="4">Putative peptidylprolyl isomerase</fullName>
    </submittedName>
</protein>
<evidence type="ECO:0000256" key="2">
    <source>
        <dbReference type="SAM" id="Phobius"/>
    </source>
</evidence>
<dbReference type="Pfam" id="PF13624">
    <property type="entry name" value="SurA_N_3"/>
    <property type="match status" value="1"/>
</dbReference>
<dbReference type="SUPFAM" id="SSF109998">
    <property type="entry name" value="Triger factor/SurA peptide-binding domain-like"/>
    <property type="match status" value="1"/>
</dbReference>
<dbReference type="KEGG" id="abat:CFX1CAM_1425"/>
<keyword evidence="2" id="KW-0812">Transmembrane</keyword>
<dbReference type="SUPFAM" id="SSF54534">
    <property type="entry name" value="FKBP-like"/>
    <property type="match status" value="1"/>
</dbReference>
<dbReference type="PANTHER" id="PTHR47245:SF2">
    <property type="entry name" value="PEPTIDYL-PROLYL CIS-TRANS ISOMERASE HP_0175-RELATED"/>
    <property type="match status" value="1"/>
</dbReference>
<feature type="domain" description="PpiC" evidence="3">
    <location>
        <begin position="341"/>
        <end position="433"/>
    </location>
</feature>
<dbReference type="OrthoDB" id="14196at2"/>
<organism evidence="4 5">
    <name type="scientific">Candidatus Brevifilum fermentans</name>
    <dbReference type="NCBI Taxonomy" id="1986204"/>
    <lineage>
        <taxon>Bacteria</taxon>
        <taxon>Bacillati</taxon>
        <taxon>Chloroflexota</taxon>
        <taxon>Anaerolineae</taxon>
        <taxon>Anaerolineales</taxon>
        <taxon>Anaerolineaceae</taxon>
        <taxon>Candidatus Brevifilum</taxon>
    </lineage>
</organism>
<dbReference type="GO" id="GO:0003755">
    <property type="term" value="F:peptidyl-prolyl cis-trans isomerase activity"/>
    <property type="evidence" value="ECO:0007669"/>
    <property type="project" value="UniProtKB-KW"/>
</dbReference>
<evidence type="ECO:0000259" key="3">
    <source>
        <dbReference type="PROSITE" id="PS50198"/>
    </source>
</evidence>
<dbReference type="Gene3D" id="3.10.50.40">
    <property type="match status" value="1"/>
</dbReference>
<evidence type="ECO:0000313" key="5">
    <source>
        <dbReference type="Proteomes" id="UP000195514"/>
    </source>
</evidence>
<keyword evidence="1" id="KW-0697">Rotamase</keyword>
<keyword evidence="2" id="KW-1133">Transmembrane helix</keyword>
<dbReference type="AlphaFoldDB" id="A0A1Y6K8Y8"/>
<gene>
    <name evidence="4" type="ORF">CFX1CAM_1425</name>
</gene>
<dbReference type="Pfam" id="PF13616">
    <property type="entry name" value="Rotamase_3"/>
    <property type="match status" value="1"/>
</dbReference>
<accession>A0A1Y6K8Y8</accession>
<dbReference type="InterPro" id="IPR000297">
    <property type="entry name" value="PPIase_PpiC"/>
</dbReference>
<dbReference type="Proteomes" id="UP000195514">
    <property type="component" value="Chromosome I"/>
</dbReference>
<keyword evidence="2" id="KW-0472">Membrane</keyword>
<dbReference type="PANTHER" id="PTHR47245">
    <property type="entry name" value="PEPTIDYLPROLYL ISOMERASE"/>
    <property type="match status" value="1"/>
</dbReference>
<dbReference type="InterPro" id="IPR050245">
    <property type="entry name" value="PrsA_foldase"/>
</dbReference>
<keyword evidence="1 4" id="KW-0413">Isomerase</keyword>
<name>A0A1Y6K8Y8_9CHLR</name>
<keyword evidence="5" id="KW-1185">Reference proteome</keyword>
<dbReference type="Gene3D" id="1.10.4030.10">
    <property type="entry name" value="Porin chaperone SurA, peptide-binding domain"/>
    <property type="match status" value="1"/>
</dbReference>
<evidence type="ECO:0000313" key="4">
    <source>
        <dbReference type="EMBL" id="SMX54490.1"/>
    </source>
</evidence>